<gene>
    <name evidence="1" type="ORF">JCM6292_3078</name>
</gene>
<accession>W4PBT4</accession>
<proteinExistence type="predicted"/>
<dbReference type="EMBL" id="BAIQ01000039">
    <property type="protein sequence ID" value="GAE16619.1"/>
    <property type="molecule type" value="Genomic_DNA"/>
</dbReference>
<organism evidence="1 2">
    <name type="scientific">Bacteroides pyogenes JCM 6292</name>
    <dbReference type="NCBI Taxonomy" id="1235809"/>
    <lineage>
        <taxon>Bacteria</taxon>
        <taxon>Pseudomonadati</taxon>
        <taxon>Bacteroidota</taxon>
        <taxon>Bacteroidia</taxon>
        <taxon>Bacteroidales</taxon>
        <taxon>Bacteroidaceae</taxon>
        <taxon>Bacteroides</taxon>
    </lineage>
</organism>
<sequence>MIGLLLQQLKIGRLQIGILSSLCLSFDALNSILTGNILVYEKIAFGLIVTNRMRYSFICFLTILG</sequence>
<protein>
    <submittedName>
        <fullName evidence="1">Uncharacterized protein</fullName>
    </submittedName>
</protein>
<reference evidence="1 2" key="1">
    <citation type="journal article" date="2014" name="Genome Announc.">
        <title>Draft Genome Sequences of Three Strains of Bacteroides pyogenes Isolated from a Cat and Swine.</title>
        <authorList>
            <person name="Sakamoto M."/>
            <person name="Oshima K."/>
            <person name="Suda W."/>
            <person name="Kitamura K."/>
            <person name="Iida T."/>
            <person name="Hattori M."/>
            <person name="Ohkuma M."/>
        </authorList>
    </citation>
    <scope>NUCLEOTIDE SEQUENCE [LARGE SCALE GENOMIC DNA]</scope>
    <source>
        <strain evidence="1 2">JCM 6292</strain>
    </source>
</reference>
<dbReference type="AlphaFoldDB" id="W4PBT4"/>
<dbReference type="Proteomes" id="UP000018861">
    <property type="component" value="Unassembled WGS sequence"/>
</dbReference>
<evidence type="ECO:0000313" key="1">
    <source>
        <dbReference type="EMBL" id="GAE16619.1"/>
    </source>
</evidence>
<name>W4PBT4_9BACE</name>
<comment type="caution">
    <text evidence="1">The sequence shown here is derived from an EMBL/GenBank/DDBJ whole genome shotgun (WGS) entry which is preliminary data.</text>
</comment>
<evidence type="ECO:0000313" key="2">
    <source>
        <dbReference type="Proteomes" id="UP000018861"/>
    </source>
</evidence>